<dbReference type="PANTHER" id="PTHR21366">
    <property type="entry name" value="GLYOXALASE FAMILY PROTEIN"/>
    <property type="match status" value="1"/>
</dbReference>
<dbReference type="InterPro" id="IPR029068">
    <property type="entry name" value="Glyas_Bleomycin-R_OHBP_Dase"/>
</dbReference>
<accession>A0A6J4IW03</accession>
<reference evidence="2" key="1">
    <citation type="submission" date="2020-02" db="EMBL/GenBank/DDBJ databases">
        <authorList>
            <person name="Meier V. D."/>
        </authorList>
    </citation>
    <scope>NUCLEOTIDE SEQUENCE</scope>
    <source>
        <strain evidence="2">AVDCRST_MAG10</strain>
    </source>
</reference>
<proteinExistence type="predicted"/>
<dbReference type="EMBL" id="CADCTB010000173">
    <property type="protein sequence ID" value="CAA9262325.1"/>
    <property type="molecule type" value="Genomic_DNA"/>
</dbReference>
<feature type="domain" description="VOC" evidence="1">
    <location>
        <begin position="32"/>
        <end position="155"/>
    </location>
</feature>
<evidence type="ECO:0000259" key="1">
    <source>
        <dbReference type="PROSITE" id="PS51819"/>
    </source>
</evidence>
<evidence type="ECO:0000313" key="2">
    <source>
        <dbReference type="EMBL" id="CAA9262325.1"/>
    </source>
</evidence>
<gene>
    <name evidence="2" type="ORF">AVDCRST_MAG10-2819</name>
</gene>
<protein>
    <recommendedName>
        <fullName evidence="1">VOC domain-containing protein</fullName>
    </recommendedName>
</protein>
<organism evidence="2">
    <name type="scientific">uncultured Acidimicrobiales bacterium</name>
    <dbReference type="NCBI Taxonomy" id="310071"/>
    <lineage>
        <taxon>Bacteria</taxon>
        <taxon>Bacillati</taxon>
        <taxon>Actinomycetota</taxon>
        <taxon>Acidimicrobiia</taxon>
        <taxon>Acidimicrobiales</taxon>
        <taxon>environmental samples</taxon>
    </lineage>
</organism>
<dbReference type="Gene3D" id="3.10.180.10">
    <property type="entry name" value="2,3-Dihydroxybiphenyl 1,2-Dioxygenase, domain 1"/>
    <property type="match status" value="1"/>
</dbReference>
<sequence length="166" mass="18276">MTVASEFEARRQAIVKAHLKPAGERPASSARGVHHLALVCSDVEQTVRFYQDLLGFPLVDVMENRDYPGSTHFFHDIGNDNLLAFFDFPGLGLGQAVEAHGAVQHVAISVDRQSFEAIRDRLDAADVPYLGPDRGLTDSIYVKDPDGVQIELLAEPLRIMDGRHLG</sequence>
<dbReference type="Pfam" id="PF00903">
    <property type="entry name" value="Glyoxalase"/>
    <property type="match status" value="1"/>
</dbReference>
<name>A0A6J4IW03_9ACTN</name>
<dbReference type="InterPro" id="IPR050383">
    <property type="entry name" value="GlyoxalaseI/FosfomycinResist"/>
</dbReference>
<dbReference type="SUPFAM" id="SSF54593">
    <property type="entry name" value="Glyoxalase/Bleomycin resistance protein/Dihydroxybiphenyl dioxygenase"/>
    <property type="match status" value="1"/>
</dbReference>
<dbReference type="AlphaFoldDB" id="A0A6J4IW03"/>
<dbReference type="InterPro" id="IPR004360">
    <property type="entry name" value="Glyas_Fos-R_dOase_dom"/>
</dbReference>
<dbReference type="InterPro" id="IPR037523">
    <property type="entry name" value="VOC_core"/>
</dbReference>
<dbReference type="PROSITE" id="PS51819">
    <property type="entry name" value="VOC"/>
    <property type="match status" value="1"/>
</dbReference>
<dbReference type="PANTHER" id="PTHR21366:SF14">
    <property type="entry name" value="GLYOXALASE DOMAIN-CONTAINING PROTEIN 5"/>
    <property type="match status" value="1"/>
</dbReference>